<keyword evidence="2" id="KW-1133">Transmembrane helix</keyword>
<accession>A0A5Q0UGS9</accession>
<feature type="region of interest" description="Disordered" evidence="1">
    <location>
        <begin position="1"/>
        <end position="39"/>
    </location>
</feature>
<keyword evidence="2" id="KW-0812">Transmembrane</keyword>
<dbReference type="AlphaFoldDB" id="A0A5Q0UGS9"/>
<gene>
    <name evidence="3" type="ORF">LC1Nh_0912</name>
</gene>
<organism evidence="3 4">
    <name type="scientific">Candidatus Nanohalobium constans</name>
    <dbReference type="NCBI Taxonomy" id="2565781"/>
    <lineage>
        <taxon>Archaea</taxon>
        <taxon>Candidatus Nanohalarchaeota</taxon>
        <taxon>Candidatus Nanohalobia</taxon>
        <taxon>Candidatus Nanohalobiales</taxon>
        <taxon>Candidatus Nanohalobiaceae</taxon>
        <taxon>Candidatus Nanohalobium</taxon>
    </lineage>
</organism>
<keyword evidence="2" id="KW-0472">Membrane</keyword>
<evidence type="ECO:0000313" key="4">
    <source>
        <dbReference type="Proteomes" id="UP000377803"/>
    </source>
</evidence>
<name>A0A5Q0UGS9_9ARCH</name>
<dbReference type="Proteomes" id="UP000377803">
    <property type="component" value="Chromosome"/>
</dbReference>
<evidence type="ECO:0000256" key="1">
    <source>
        <dbReference type="SAM" id="MobiDB-lite"/>
    </source>
</evidence>
<evidence type="ECO:0000256" key="2">
    <source>
        <dbReference type="SAM" id="Phobius"/>
    </source>
</evidence>
<dbReference type="KEGG" id="ncon:LC1Nh_0912"/>
<protein>
    <submittedName>
        <fullName evidence="3">Uncharacterized protein</fullName>
    </submittedName>
</protein>
<sequence length="636" mass="70747">MLPDVIKEKAKEQAKEEAQNKFQHNGQTVVPDGGEQYPESNVRRRNELRYDDERHSVEWLRSIFSTGYRLASKAIIPVLILGLIGGGILMFSGGGGYMGLLGDMFGSETSQAGNAFSDFGEVIGFQAGKFGKTLSCFGDAGCIKEWELNNTQEPGSNDVGETYELRVDGFNVFGADQSFDVAYQAPGTGIPISFLLKNTRHQLKGIDARNVSYRLRITETKFASGSDDQCSSGWISLQKYGQDVDGLGEGNANNLLLPGESAEPLNWQEEDMSLADCGLLQPGPSNSFDALLQVKYNYSSHSILQIDAMSNRHRNEENIERDRKNSDAVDTPVQSYIATRNPMTFSEVNGDRIDRPQQFEVGISTDENDVSYKVDAESFEFKDSSLTDHVESECSGLVKADEGGENMFELNKSVKEDIGDRQEDSWFDKRSSAVKAFCNFEFNDPEEISATGETLTFTAEADYQLKLSEHRTSFKVRNTRCTTENCPMLKPVSENLDTIVQTDLDDQDINRSSEDYRDKQYAICGRPQDDEDGCSVLKNGFKDRSSLVEENREEESRENGADLVVEEGNIAVKTSAIDDSKAFTCDAKQKSFNNSVVQFEPDELIDAIDEVGNKALNYSRGDWDMVDLEKPGITCK</sequence>
<feature type="transmembrane region" description="Helical" evidence="2">
    <location>
        <begin position="74"/>
        <end position="100"/>
    </location>
</feature>
<keyword evidence="4" id="KW-1185">Reference proteome</keyword>
<dbReference type="EMBL" id="CP040089">
    <property type="protein sequence ID" value="QGA80794.1"/>
    <property type="molecule type" value="Genomic_DNA"/>
</dbReference>
<proteinExistence type="predicted"/>
<evidence type="ECO:0000313" key="3">
    <source>
        <dbReference type="EMBL" id="QGA80794.1"/>
    </source>
</evidence>
<reference evidence="4" key="1">
    <citation type="submission" date="2019-05" db="EMBL/GenBank/DDBJ databases">
        <title>Candidatus Nanohalobium constans, a novel model system to study the DPANN nano-sized archaea: genomic and physiological characterization of a nanoarchaeon co-cultured with its chitinotrophic host.</title>
        <authorList>
            <person name="La Cono V."/>
            <person name="Arcadi E."/>
            <person name="Crisafi F."/>
            <person name="Denaro R."/>
            <person name="La Spada G."/>
            <person name="Messina E."/>
            <person name="Smedile F."/>
            <person name="Toshchakov S.V."/>
            <person name="Shevchenko M.A."/>
            <person name="Golyshin P.N."/>
            <person name="Golyshina O.V."/>
            <person name="Ferrer M."/>
            <person name="Rohde M."/>
            <person name="Mushegian A."/>
            <person name="Sorokin D.Y."/>
            <person name="Giuliano L."/>
            <person name="Yakimov M.M."/>
        </authorList>
    </citation>
    <scope>NUCLEOTIDE SEQUENCE [LARGE SCALE GENOMIC DNA]</scope>
    <source>
        <strain evidence="4">LC1Nh</strain>
    </source>
</reference>
<feature type="compositionally biased region" description="Basic and acidic residues" evidence="1">
    <location>
        <begin position="1"/>
        <end position="19"/>
    </location>
</feature>